<reference evidence="2 3" key="1">
    <citation type="submission" date="2020-05" db="EMBL/GenBank/DDBJ databases">
        <title>Sulfurimonas marisnigri, sp. nov., and Sulfurimonas baltica, sp. nov., manganese oxide reducing chemolithoautotrophs of the class Epsilonproteobacteria isolated from the pelagic redoxclines of the Black and Baltic Seas and emended description of the genus Sulfurimonas.</title>
        <authorList>
            <person name="Henkel J.V."/>
            <person name="Laudan C."/>
            <person name="Werner J."/>
            <person name="Neu T."/>
            <person name="Plewe S."/>
            <person name="Sproer C."/>
            <person name="Bunk B."/>
            <person name="Schulz-Vogt H.N."/>
        </authorList>
    </citation>
    <scope>NUCLEOTIDE SEQUENCE [LARGE SCALE GENOMIC DNA]</scope>
    <source>
        <strain evidence="2 3">GD2</strain>
    </source>
</reference>
<sequence>MQHLQTMFNHMPTFQGLIASAILLSMTFYFGIQKNYINDIRSYSHRSMEILRPYVSENDYYLMKSEYFQVKSEEDFKKFNLKLTSHASKNNVNLPVSVISK</sequence>
<dbReference type="KEGG" id="sbal:HUE88_05540"/>
<evidence type="ECO:0000313" key="2">
    <source>
        <dbReference type="EMBL" id="QOY53142.1"/>
    </source>
</evidence>
<organism evidence="2 3">
    <name type="scientific">Candidatus Sulfurimonas baltica</name>
    <dbReference type="NCBI Taxonomy" id="2740404"/>
    <lineage>
        <taxon>Bacteria</taxon>
        <taxon>Pseudomonadati</taxon>
        <taxon>Campylobacterota</taxon>
        <taxon>Epsilonproteobacteria</taxon>
        <taxon>Campylobacterales</taxon>
        <taxon>Sulfurimonadaceae</taxon>
        <taxon>Sulfurimonas</taxon>
    </lineage>
</organism>
<name>A0A7S7RNB5_9BACT</name>
<proteinExistence type="predicted"/>
<evidence type="ECO:0000313" key="3">
    <source>
        <dbReference type="Proteomes" id="UP000593994"/>
    </source>
</evidence>
<evidence type="ECO:0000256" key="1">
    <source>
        <dbReference type="SAM" id="Phobius"/>
    </source>
</evidence>
<dbReference type="EMBL" id="CP054492">
    <property type="protein sequence ID" value="QOY53142.1"/>
    <property type="molecule type" value="Genomic_DNA"/>
</dbReference>
<keyword evidence="1" id="KW-1133">Transmembrane helix</keyword>
<dbReference type="RefSeq" id="WP_194371922.1">
    <property type="nucleotide sequence ID" value="NZ_CP054492.1"/>
</dbReference>
<accession>A0A7S7RNB5</accession>
<gene>
    <name evidence="2" type="ORF">HUE88_05540</name>
</gene>
<protein>
    <submittedName>
        <fullName evidence="2">Uncharacterized protein</fullName>
    </submittedName>
</protein>
<dbReference type="AlphaFoldDB" id="A0A7S7RNB5"/>
<keyword evidence="1" id="KW-0812">Transmembrane</keyword>
<keyword evidence="1" id="KW-0472">Membrane</keyword>
<keyword evidence="3" id="KW-1185">Reference proteome</keyword>
<dbReference type="Proteomes" id="UP000593994">
    <property type="component" value="Chromosome"/>
</dbReference>
<feature type="transmembrane region" description="Helical" evidence="1">
    <location>
        <begin position="12"/>
        <end position="32"/>
    </location>
</feature>